<protein>
    <submittedName>
        <fullName evidence="1">Uncharacterized protein</fullName>
    </submittedName>
</protein>
<name>A0ABD2N2B3_9CUCU</name>
<gene>
    <name evidence="1" type="ORF">HHI36_014293</name>
</gene>
<accession>A0ABD2N2B3</accession>
<dbReference type="Proteomes" id="UP001516400">
    <property type="component" value="Unassembled WGS sequence"/>
</dbReference>
<organism evidence="1 2">
    <name type="scientific">Cryptolaemus montrouzieri</name>
    <dbReference type="NCBI Taxonomy" id="559131"/>
    <lineage>
        <taxon>Eukaryota</taxon>
        <taxon>Metazoa</taxon>
        <taxon>Ecdysozoa</taxon>
        <taxon>Arthropoda</taxon>
        <taxon>Hexapoda</taxon>
        <taxon>Insecta</taxon>
        <taxon>Pterygota</taxon>
        <taxon>Neoptera</taxon>
        <taxon>Endopterygota</taxon>
        <taxon>Coleoptera</taxon>
        <taxon>Polyphaga</taxon>
        <taxon>Cucujiformia</taxon>
        <taxon>Coccinelloidea</taxon>
        <taxon>Coccinellidae</taxon>
        <taxon>Scymninae</taxon>
        <taxon>Scymnini</taxon>
        <taxon>Cryptolaemus</taxon>
    </lineage>
</organism>
<dbReference type="AlphaFoldDB" id="A0ABD2N2B3"/>
<dbReference type="EMBL" id="JABFTP020000062">
    <property type="protein sequence ID" value="KAL3272833.1"/>
    <property type="molecule type" value="Genomic_DNA"/>
</dbReference>
<evidence type="ECO:0000313" key="2">
    <source>
        <dbReference type="Proteomes" id="UP001516400"/>
    </source>
</evidence>
<comment type="caution">
    <text evidence="1">The sequence shown here is derived from an EMBL/GenBank/DDBJ whole genome shotgun (WGS) entry which is preliminary data.</text>
</comment>
<keyword evidence="2" id="KW-1185">Reference proteome</keyword>
<proteinExistence type="predicted"/>
<evidence type="ECO:0000313" key="1">
    <source>
        <dbReference type="EMBL" id="KAL3272833.1"/>
    </source>
</evidence>
<sequence length="110" mass="12968">MDMQKLKDSEVQTKVKQRINQDALKEDATDDINVEEGWKQVKSIIINIEQVEVGYTDIGYKNPWMTQEILLMMDTRRSYKRINKDKYNEVNREKRGKIVKGQGVMDANKM</sequence>
<reference evidence="1 2" key="1">
    <citation type="journal article" date="2021" name="BMC Biol.">
        <title>Horizontally acquired antibacterial genes associated with adaptive radiation of ladybird beetles.</title>
        <authorList>
            <person name="Li H.S."/>
            <person name="Tang X.F."/>
            <person name="Huang Y.H."/>
            <person name="Xu Z.Y."/>
            <person name="Chen M.L."/>
            <person name="Du X.Y."/>
            <person name="Qiu B.Y."/>
            <person name="Chen P.T."/>
            <person name="Zhang W."/>
            <person name="Slipinski A."/>
            <person name="Escalona H.E."/>
            <person name="Waterhouse R.M."/>
            <person name="Zwick A."/>
            <person name="Pang H."/>
        </authorList>
    </citation>
    <scope>NUCLEOTIDE SEQUENCE [LARGE SCALE GENOMIC DNA]</scope>
    <source>
        <strain evidence="1">SYSU2018</strain>
    </source>
</reference>